<comment type="caution">
    <text evidence="1">The sequence shown here is derived from an EMBL/GenBank/DDBJ whole genome shotgun (WGS) entry which is preliminary data.</text>
</comment>
<evidence type="ECO:0000313" key="2">
    <source>
        <dbReference type="Proteomes" id="UP000436016"/>
    </source>
</evidence>
<dbReference type="EMBL" id="WUWG01000001">
    <property type="protein sequence ID" value="MXU63907.1"/>
    <property type="molecule type" value="Genomic_DNA"/>
</dbReference>
<proteinExistence type="predicted"/>
<dbReference type="RefSeq" id="WP_160852880.1">
    <property type="nucleotide sequence ID" value="NZ_WUWG01000001.1"/>
</dbReference>
<accession>A0A6B0THL9</accession>
<reference evidence="1 2" key="1">
    <citation type="submission" date="2019-12" db="EMBL/GenBank/DDBJ databases">
        <title>Strain KN286 was isolated from seawater, which was collected from Caroline Seamount in the tropical western Pacific.</title>
        <authorList>
            <person name="Wang Q."/>
        </authorList>
    </citation>
    <scope>NUCLEOTIDE SEQUENCE [LARGE SCALE GENOMIC DNA]</scope>
    <source>
        <strain evidence="1 2">KN286</strain>
    </source>
</reference>
<keyword evidence="2" id="KW-1185">Reference proteome</keyword>
<evidence type="ECO:0000313" key="1">
    <source>
        <dbReference type="EMBL" id="MXU63907.1"/>
    </source>
</evidence>
<name>A0A6B0THL9_9RHOB</name>
<dbReference type="InterPro" id="IPR029044">
    <property type="entry name" value="Nucleotide-diphossugar_trans"/>
</dbReference>
<dbReference type="Proteomes" id="UP000436016">
    <property type="component" value="Unassembled WGS sequence"/>
</dbReference>
<gene>
    <name evidence="1" type="ORF">GSH16_00505</name>
</gene>
<dbReference type="AlphaFoldDB" id="A0A6B0THL9"/>
<sequence length="339" mass="38137">MGQEDCTLTSRTETAPFTLLAVVQGGRLQYEALLLMASLKARAPDSAVRVVLAEPVLNDAWTEDPSIADAETRQMLVDLGTEIVPFDAHPFGARYPHGNKIAALSILPEGEPFLFLDTDTLIQDDPLGVPFDFDRPGASARVSGTWPVPDLYGPEIGDIWKSLYDRAGLDFESSLDLSQPEDYWRRYLYFNAGYFYYRCPRDFGALYRELALMVENDPPPELDGQALYPWLDQITLPLVIHALGGGRDSLAPGYLDGSVTCHYRTLPLLYAREADETVALLEEICAPNKLKKLLKPHEPIRKLVYQGGGAKARRLFKGRRDLPEDMMRKRLRNHGLWLR</sequence>
<organism evidence="1 2">
    <name type="scientific">Oceanomicrobium pacificus</name>
    <dbReference type="NCBI Taxonomy" id="2692916"/>
    <lineage>
        <taxon>Bacteria</taxon>
        <taxon>Pseudomonadati</taxon>
        <taxon>Pseudomonadota</taxon>
        <taxon>Alphaproteobacteria</taxon>
        <taxon>Rhodobacterales</taxon>
        <taxon>Paracoccaceae</taxon>
        <taxon>Oceanomicrobium</taxon>
    </lineage>
</organism>
<evidence type="ECO:0008006" key="3">
    <source>
        <dbReference type="Google" id="ProtNLM"/>
    </source>
</evidence>
<dbReference type="SUPFAM" id="SSF53448">
    <property type="entry name" value="Nucleotide-diphospho-sugar transferases"/>
    <property type="match status" value="1"/>
</dbReference>
<protein>
    <recommendedName>
        <fullName evidence="3">Glycosyl transferase</fullName>
    </recommendedName>
</protein>